<protein>
    <submittedName>
        <fullName evidence="2">Uncharacterized protein</fullName>
    </submittedName>
</protein>
<evidence type="ECO:0000313" key="2">
    <source>
        <dbReference type="EMBL" id="ATQ44293.1"/>
    </source>
</evidence>
<dbReference type="Proteomes" id="UP000228945">
    <property type="component" value="Chromosome"/>
</dbReference>
<organism evidence="2 3">
    <name type="scientific">Caulobacter mirabilis</name>
    <dbReference type="NCBI Taxonomy" id="69666"/>
    <lineage>
        <taxon>Bacteria</taxon>
        <taxon>Pseudomonadati</taxon>
        <taxon>Pseudomonadota</taxon>
        <taxon>Alphaproteobacteria</taxon>
        <taxon>Caulobacterales</taxon>
        <taxon>Caulobacteraceae</taxon>
        <taxon>Caulobacter</taxon>
    </lineage>
</organism>
<gene>
    <name evidence="2" type="ORF">CSW64_18820</name>
</gene>
<feature type="transmembrane region" description="Helical" evidence="1">
    <location>
        <begin position="65"/>
        <end position="88"/>
    </location>
</feature>
<dbReference type="KEGG" id="cmb:CSW64_18820"/>
<dbReference type="OrthoDB" id="7865775at2"/>
<evidence type="ECO:0000313" key="3">
    <source>
        <dbReference type="Proteomes" id="UP000228945"/>
    </source>
</evidence>
<feature type="transmembrane region" description="Helical" evidence="1">
    <location>
        <begin position="32"/>
        <end position="53"/>
    </location>
</feature>
<reference evidence="2 3" key="1">
    <citation type="submission" date="2017-10" db="EMBL/GenBank/DDBJ databases">
        <title>Genome sequence of Caulobacter mirabilis FWC38.</title>
        <authorList>
            <person name="Fiebig A."/>
            <person name="Crosson S."/>
        </authorList>
    </citation>
    <scope>NUCLEOTIDE SEQUENCE [LARGE SCALE GENOMIC DNA]</scope>
    <source>
        <strain evidence="2 3">FWC 38</strain>
    </source>
</reference>
<dbReference type="AlphaFoldDB" id="A0A2D2B212"/>
<keyword evidence="3" id="KW-1185">Reference proteome</keyword>
<sequence length="123" mass="13000">MKSSAVHIAFGFLLMGGWTLFANRAHGLAESWLPALVQGTISGALTGILKKVLETLDGRLSGAAAYVVPPMITAGSILAVLTVVHRLIGTPELIATIAFPWTVSTLYAVIYNARLVADRRKAA</sequence>
<dbReference type="RefSeq" id="WP_099623541.1">
    <property type="nucleotide sequence ID" value="NZ_CP024201.1"/>
</dbReference>
<keyword evidence="1" id="KW-1133">Transmembrane helix</keyword>
<evidence type="ECO:0000256" key="1">
    <source>
        <dbReference type="SAM" id="Phobius"/>
    </source>
</evidence>
<accession>A0A2D2B212</accession>
<keyword evidence="1" id="KW-0812">Transmembrane</keyword>
<feature type="transmembrane region" description="Helical" evidence="1">
    <location>
        <begin position="94"/>
        <end position="113"/>
    </location>
</feature>
<name>A0A2D2B212_9CAUL</name>
<keyword evidence="1" id="KW-0472">Membrane</keyword>
<dbReference type="EMBL" id="CP024201">
    <property type="protein sequence ID" value="ATQ44293.1"/>
    <property type="molecule type" value="Genomic_DNA"/>
</dbReference>
<proteinExistence type="predicted"/>